<organism evidence="2 3">
    <name type="scientific">Achlya hypogyna</name>
    <name type="common">Oomycete</name>
    <name type="synonym">Protoachlya hypogyna</name>
    <dbReference type="NCBI Taxonomy" id="1202772"/>
    <lineage>
        <taxon>Eukaryota</taxon>
        <taxon>Sar</taxon>
        <taxon>Stramenopiles</taxon>
        <taxon>Oomycota</taxon>
        <taxon>Saprolegniomycetes</taxon>
        <taxon>Saprolegniales</taxon>
        <taxon>Achlyaceae</taxon>
        <taxon>Achlya</taxon>
    </lineage>
</organism>
<dbReference type="EMBL" id="JNBR01000075">
    <property type="protein sequence ID" value="OQR99033.1"/>
    <property type="molecule type" value="Genomic_DNA"/>
</dbReference>
<accession>A0A1V9ZM21</accession>
<evidence type="ECO:0000256" key="1">
    <source>
        <dbReference type="SAM" id="MobiDB-lite"/>
    </source>
</evidence>
<reference evidence="2 3" key="1">
    <citation type="journal article" date="2014" name="Genome Biol. Evol.">
        <title>The secreted proteins of Achlya hypogyna and Thraustotheca clavata identify the ancestral oomycete secretome and reveal gene acquisitions by horizontal gene transfer.</title>
        <authorList>
            <person name="Misner I."/>
            <person name="Blouin N."/>
            <person name="Leonard G."/>
            <person name="Richards T.A."/>
            <person name="Lane C.E."/>
        </authorList>
    </citation>
    <scope>NUCLEOTIDE SEQUENCE [LARGE SCALE GENOMIC DNA]</scope>
    <source>
        <strain evidence="2 3">ATCC 48635</strain>
    </source>
</reference>
<dbReference type="AlphaFoldDB" id="A0A1V9ZM21"/>
<sequence>MRGTESDGSKKPKAMDPMRLNRFLDSPSTFNVESRDQIEPARDTYRSRAEVLEWRELQYDALCSVIAPIVLGGLTWSRLDTRGKVVVLENDSTHTTVLGTKPAFDPSLRIRSLEENIVARAGAPLPGKLLQHLVVIRPESVENNATVAAATLGYTYCASAQLQEGIMTPAQRRERQQFTTASEKATTLQKRAEMKERRLVQLMSFLIHMAVI</sequence>
<feature type="compositionally biased region" description="Basic and acidic residues" evidence="1">
    <location>
        <begin position="1"/>
        <end position="16"/>
    </location>
</feature>
<dbReference type="OrthoDB" id="10574024at2759"/>
<dbReference type="Proteomes" id="UP000243579">
    <property type="component" value="Unassembled WGS sequence"/>
</dbReference>
<feature type="region of interest" description="Disordered" evidence="1">
    <location>
        <begin position="1"/>
        <end position="21"/>
    </location>
</feature>
<evidence type="ECO:0000313" key="2">
    <source>
        <dbReference type="EMBL" id="OQR99033.1"/>
    </source>
</evidence>
<comment type="caution">
    <text evidence="2">The sequence shown here is derived from an EMBL/GenBank/DDBJ whole genome shotgun (WGS) entry which is preliminary data.</text>
</comment>
<protein>
    <submittedName>
        <fullName evidence="2">Uncharacterized protein</fullName>
    </submittedName>
</protein>
<proteinExistence type="predicted"/>
<keyword evidence="3" id="KW-1185">Reference proteome</keyword>
<evidence type="ECO:0000313" key="3">
    <source>
        <dbReference type="Proteomes" id="UP000243579"/>
    </source>
</evidence>
<name>A0A1V9ZM21_ACHHY</name>
<gene>
    <name evidence="2" type="ORF">ACHHYP_07346</name>
</gene>